<feature type="region of interest" description="Disordered" evidence="1">
    <location>
        <begin position="1"/>
        <end position="81"/>
    </location>
</feature>
<feature type="compositionally biased region" description="Low complexity" evidence="1">
    <location>
        <begin position="51"/>
        <end position="70"/>
    </location>
</feature>
<feature type="compositionally biased region" description="Basic residues" evidence="1">
    <location>
        <begin position="1"/>
        <end position="12"/>
    </location>
</feature>
<feature type="compositionally biased region" description="Basic and acidic residues" evidence="1">
    <location>
        <begin position="37"/>
        <end position="47"/>
    </location>
</feature>
<dbReference type="Proteomes" id="UP000652761">
    <property type="component" value="Unassembled WGS sequence"/>
</dbReference>
<evidence type="ECO:0000313" key="2">
    <source>
        <dbReference type="EMBL" id="MQM00443.1"/>
    </source>
</evidence>
<comment type="caution">
    <text evidence="2">The sequence shown here is derived from an EMBL/GenBank/DDBJ whole genome shotgun (WGS) entry which is preliminary data.</text>
</comment>
<proteinExistence type="predicted"/>
<gene>
    <name evidence="2" type="ORF">Taro_033176</name>
</gene>
<organism evidence="2 3">
    <name type="scientific">Colocasia esculenta</name>
    <name type="common">Wild taro</name>
    <name type="synonym">Arum esculentum</name>
    <dbReference type="NCBI Taxonomy" id="4460"/>
    <lineage>
        <taxon>Eukaryota</taxon>
        <taxon>Viridiplantae</taxon>
        <taxon>Streptophyta</taxon>
        <taxon>Embryophyta</taxon>
        <taxon>Tracheophyta</taxon>
        <taxon>Spermatophyta</taxon>
        <taxon>Magnoliopsida</taxon>
        <taxon>Liliopsida</taxon>
        <taxon>Araceae</taxon>
        <taxon>Aroideae</taxon>
        <taxon>Colocasieae</taxon>
        <taxon>Colocasia</taxon>
    </lineage>
</organism>
<evidence type="ECO:0000313" key="3">
    <source>
        <dbReference type="Proteomes" id="UP000652761"/>
    </source>
</evidence>
<accession>A0A843VN61</accession>
<evidence type="ECO:0000256" key="1">
    <source>
        <dbReference type="SAM" id="MobiDB-lite"/>
    </source>
</evidence>
<dbReference type="EMBL" id="NMUH01002514">
    <property type="protein sequence ID" value="MQM00443.1"/>
    <property type="molecule type" value="Genomic_DNA"/>
</dbReference>
<keyword evidence="3" id="KW-1185">Reference proteome</keyword>
<name>A0A843VN61_COLES</name>
<dbReference type="AlphaFoldDB" id="A0A843VN61"/>
<reference evidence="2" key="1">
    <citation type="submission" date="2017-07" db="EMBL/GenBank/DDBJ databases">
        <title>Taro Niue Genome Assembly and Annotation.</title>
        <authorList>
            <person name="Atibalentja N."/>
            <person name="Keating K."/>
            <person name="Fields C.J."/>
        </authorList>
    </citation>
    <scope>NUCLEOTIDE SEQUENCE</scope>
    <source>
        <strain evidence="2">Niue_2</strain>
        <tissue evidence="2">Leaf</tissue>
    </source>
</reference>
<sequence>MVLHKKKHKTKPDKKSLLLPLPFYISPVRPPPPTPPQHKDSHHRQEPQEAPPSSSSSLPHRPLSSLLSSPAWDGRLAGASGRHYLGRKTERSLRWRRISGFVADGSSRLLLAEGWCAALFQAPSGLTSTAAAID</sequence>
<protein>
    <submittedName>
        <fullName evidence="2">Uncharacterized protein</fullName>
    </submittedName>
</protein>